<reference evidence="1 2" key="1">
    <citation type="journal article" date="2018" name="Sci. Rep.">
        <title>Genomic signatures of local adaptation to the degree of environmental predictability in rotifers.</title>
        <authorList>
            <person name="Franch-Gras L."/>
            <person name="Hahn C."/>
            <person name="Garcia-Roger E.M."/>
            <person name="Carmona M.J."/>
            <person name="Serra M."/>
            <person name="Gomez A."/>
        </authorList>
    </citation>
    <scope>NUCLEOTIDE SEQUENCE [LARGE SCALE GENOMIC DNA]</scope>
    <source>
        <strain evidence="1">HYR1</strain>
    </source>
</reference>
<evidence type="ECO:0000313" key="1">
    <source>
        <dbReference type="EMBL" id="RNA33730.1"/>
    </source>
</evidence>
<dbReference type="Proteomes" id="UP000276133">
    <property type="component" value="Unassembled WGS sequence"/>
</dbReference>
<comment type="caution">
    <text evidence="1">The sequence shown here is derived from an EMBL/GenBank/DDBJ whole genome shotgun (WGS) entry which is preliminary data.</text>
</comment>
<evidence type="ECO:0000313" key="2">
    <source>
        <dbReference type="Proteomes" id="UP000276133"/>
    </source>
</evidence>
<accession>A0A3M7SDX8</accession>
<gene>
    <name evidence="1" type="ORF">BpHYR1_036300</name>
</gene>
<name>A0A3M7SDX8_BRAPC</name>
<organism evidence="1 2">
    <name type="scientific">Brachionus plicatilis</name>
    <name type="common">Marine rotifer</name>
    <name type="synonym">Brachionus muelleri</name>
    <dbReference type="NCBI Taxonomy" id="10195"/>
    <lineage>
        <taxon>Eukaryota</taxon>
        <taxon>Metazoa</taxon>
        <taxon>Spiralia</taxon>
        <taxon>Gnathifera</taxon>
        <taxon>Rotifera</taxon>
        <taxon>Eurotatoria</taxon>
        <taxon>Monogononta</taxon>
        <taxon>Pseudotrocha</taxon>
        <taxon>Ploima</taxon>
        <taxon>Brachionidae</taxon>
        <taxon>Brachionus</taxon>
    </lineage>
</organism>
<proteinExistence type="predicted"/>
<sequence>MDILNSSQHDECFCFIAEHKKSLDEKNSDFCLVSLSDVWCHQEQILKRKYQPKANSNQLNVFYDLTIRTIGYNYFEILYPLIHVLENGLASIDSGHIHFFWYIIINYVHK</sequence>
<protein>
    <submittedName>
        <fullName evidence="1">Uncharacterized protein</fullName>
    </submittedName>
</protein>
<dbReference type="AlphaFoldDB" id="A0A3M7SDX8"/>
<keyword evidence="2" id="KW-1185">Reference proteome</keyword>
<dbReference type="EMBL" id="REGN01001591">
    <property type="protein sequence ID" value="RNA33730.1"/>
    <property type="molecule type" value="Genomic_DNA"/>
</dbReference>